<evidence type="ECO:0000313" key="1">
    <source>
        <dbReference type="EMBL" id="KXA97135.1"/>
    </source>
</evidence>
<accession>A0A133USD8</accession>
<gene>
    <name evidence="1" type="ORF">AKJ38_01860</name>
</gene>
<sequence>MNRTQYAVKFLEKLTEFGKAKRVSTDFILERDGFNLPSDDTRVRAIKDFIDLGILKGGGNGIHVE</sequence>
<evidence type="ECO:0000313" key="2">
    <source>
        <dbReference type="Proteomes" id="UP000070414"/>
    </source>
</evidence>
<dbReference type="AlphaFoldDB" id="A0A133USD8"/>
<keyword evidence="2" id="KW-1185">Reference proteome</keyword>
<dbReference type="Proteomes" id="UP000070414">
    <property type="component" value="Unassembled WGS sequence"/>
</dbReference>
<comment type="caution">
    <text evidence="1">The sequence shown here is derived from an EMBL/GenBank/DDBJ whole genome shotgun (WGS) entry which is preliminary data.</text>
</comment>
<organism evidence="1 2">
    <name type="scientific">candidate division MSBL1 archaeon SCGC-AAA259I14</name>
    <dbReference type="NCBI Taxonomy" id="1698268"/>
    <lineage>
        <taxon>Archaea</taxon>
        <taxon>Methanobacteriati</taxon>
        <taxon>Methanobacteriota</taxon>
        <taxon>candidate division MSBL1</taxon>
    </lineage>
</organism>
<name>A0A133USD8_9EURY</name>
<protein>
    <submittedName>
        <fullName evidence="1">Uncharacterized protein</fullName>
    </submittedName>
</protein>
<proteinExistence type="predicted"/>
<dbReference type="EMBL" id="LHXS01000025">
    <property type="protein sequence ID" value="KXA97135.1"/>
    <property type="molecule type" value="Genomic_DNA"/>
</dbReference>
<reference evidence="1 2" key="1">
    <citation type="journal article" date="2016" name="Sci. Rep.">
        <title>Metabolic traits of an uncultured archaeal lineage -MSBL1- from brine pools of the Red Sea.</title>
        <authorList>
            <person name="Mwirichia R."/>
            <person name="Alam I."/>
            <person name="Rashid M."/>
            <person name="Vinu M."/>
            <person name="Ba-Alawi W."/>
            <person name="Anthony Kamau A."/>
            <person name="Kamanda Ngugi D."/>
            <person name="Goker M."/>
            <person name="Klenk H.P."/>
            <person name="Bajic V."/>
            <person name="Stingl U."/>
        </authorList>
    </citation>
    <scope>NUCLEOTIDE SEQUENCE [LARGE SCALE GENOMIC DNA]</scope>
    <source>
        <strain evidence="1">SCGC-AAA259I14</strain>
    </source>
</reference>